<evidence type="ECO:0000256" key="4">
    <source>
        <dbReference type="ARBA" id="ARBA00023002"/>
    </source>
</evidence>
<dbReference type="InterPro" id="IPR050416">
    <property type="entry name" value="FAD-linked_Oxidoreductase"/>
</dbReference>
<sequence length="477" mass="52080">MSTTTSFTAPNQYRHVPTPFHPDVDAQSPEPIIQTLLSLDSSLKLYARSSPQYASLRGVYNKLVTAEPLAICRPTTIEQVQLIVRTVSSTGGKVPLGIRCGGHDVWGRGCIADSITIDMREMDAQTLANDHESVCIGGGVTSRNLVNFLDSHGLCTANGTAGNVGWTGWAVWGGYGPLNDFVGMGVDNILSAKVVLADGTLVEAGPGSELLWGVRGAGGTFGVIVEVTVKVYRMPTILAGFIVYKWEESMQMLLGLQELLDKGVPDALCLQMGFRKTKRGMGMSLIFTWADTETIDEGRKWLDVMKQLAGVVVSTVSVTTFTAFQKSTTRVVDDPVNVFTRSVSIPRFTPETIALLVNYSEAIPDTRQYTIIAHIAHGKGTRPNDASCFGTRRPHVLFHINACDEPEHISEAQRWTDGLMKDLVGTGQTLKPVYVSFMGKDEDPRESFGENWDRLQALKKSVDKDNLFRFSQPGSGE</sequence>
<dbReference type="AlphaFoldDB" id="A0A3A2Z6P0"/>
<keyword evidence="3" id="KW-0274">FAD</keyword>
<dbReference type="InterPro" id="IPR016169">
    <property type="entry name" value="FAD-bd_PCMH_sub2"/>
</dbReference>
<dbReference type="Proteomes" id="UP000266188">
    <property type="component" value="Unassembled WGS sequence"/>
</dbReference>
<accession>A0A3A2Z6P0</accession>
<name>A0A3A2Z6P0_9EURO</name>
<dbReference type="PROSITE" id="PS51387">
    <property type="entry name" value="FAD_PCMH"/>
    <property type="match status" value="1"/>
</dbReference>
<keyword evidence="4" id="KW-0560">Oxidoreductase</keyword>
<dbReference type="InterPro" id="IPR016166">
    <property type="entry name" value="FAD-bd_PCMH"/>
</dbReference>
<dbReference type="Pfam" id="PF08031">
    <property type="entry name" value="BBE"/>
    <property type="match status" value="1"/>
</dbReference>
<dbReference type="GO" id="GO:0071949">
    <property type="term" value="F:FAD binding"/>
    <property type="evidence" value="ECO:0007669"/>
    <property type="project" value="InterPro"/>
</dbReference>
<dbReference type="PANTHER" id="PTHR42973:SF7">
    <property type="entry name" value="FAD-BINDING PCMH-TYPE DOMAIN-CONTAINING PROTEIN"/>
    <property type="match status" value="1"/>
</dbReference>
<comment type="caution">
    <text evidence="6">The sequence shown here is derived from an EMBL/GenBank/DDBJ whole genome shotgun (WGS) entry which is preliminary data.</text>
</comment>
<evidence type="ECO:0000259" key="5">
    <source>
        <dbReference type="PROSITE" id="PS51387"/>
    </source>
</evidence>
<proteinExistence type="inferred from homology"/>
<dbReference type="OrthoDB" id="363185at2759"/>
<protein>
    <submittedName>
        <fullName evidence="6">FAD binding domain protein</fullName>
    </submittedName>
</protein>
<evidence type="ECO:0000256" key="1">
    <source>
        <dbReference type="ARBA" id="ARBA00005466"/>
    </source>
</evidence>
<evidence type="ECO:0000313" key="6">
    <source>
        <dbReference type="EMBL" id="RJE18772.1"/>
    </source>
</evidence>
<dbReference type="InterPro" id="IPR012951">
    <property type="entry name" value="BBE"/>
</dbReference>
<keyword evidence="7" id="KW-1185">Reference proteome</keyword>
<dbReference type="GO" id="GO:0016491">
    <property type="term" value="F:oxidoreductase activity"/>
    <property type="evidence" value="ECO:0007669"/>
    <property type="project" value="UniProtKB-KW"/>
</dbReference>
<dbReference type="STRING" id="2070753.A0A3A2Z6P0"/>
<organism evidence="6 7">
    <name type="scientific">Aspergillus sclerotialis</name>
    <dbReference type="NCBI Taxonomy" id="2070753"/>
    <lineage>
        <taxon>Eukaryota</taxon>
        <taxon>Fungi</taxon>
        <taxon>Dikarya</taxon>
        <taxon>Ascomycota</taxon>
        <taxon>Pezizomycotina</taxon>
        <taxon>Eurotiomycetes</taxon>
        <taxon>Eurotiomycetidae</taxon>
        <taxon>Eurotiales</taxon>
        <taxon>Aspergillaceae</taxon>
        <taxon>Aspergillus</taxon>
        <taxon>Aspergillus subgen. Polypaecilum</taxon>
    </lineage>
</organism>
<keyword evidence="2" id="KW-0285">Flavoprotein</keyword>
<evidence type="ECO:0000313" key="7">
    <source>
        <dbReference type="Proteomes" id="UP000266188"/>
    </source>
</evidence>
<dbReference type="InterPro" id="IPR016167">
    <property type="entry name" value="FAD-bd_PCMH_sub1"/>
</dbReference>
<feature type="domain" description="FAD-binding PCMH-type" evidence="5">
    <location>
        <begin position="64"/>
        <end position="234"/>
    </location>
</feature>
<dbReference type="PANTHER" id="PTHR42973">
    <property type="entry name" value="BINDING OXIDOREDUCTASE, PUTATIVE (AFU_ORTHOLOGUE AFUA_1G17690)-RELATED"/>
    <property type="match status" value="1"/>
</dbReference>
<dbReference type="Gene3D" id="3.40.462.20">
    <property type="match status" value="1"/>
</dbReference>
<gene>
    <name evidence="6" type="ORF">PHISCL_08886</name>
</gene>
<evidence type="ECO:0000256" key="2">
    <source>
        <dbReference type="ARBA" id="ARBA00022630"/>
    </source>
</evidence>
<dbReference type="SUPFAM" id="SSF56176">
    <property type="entry name" value="FAD-binding/transporter-associated domain-like"/>
    <property type="match status" value="1"/>
</dbReference>
<dbReference type="Gene3D" id="3.30.465.10">
    <property type="match status" value="1"/>
</dbReference>
<dbReference type="Pfam" id="PF01565">
    <property type="entry name" value="FAD_binding_4"/>
    <property type="match status" value="1"/>
</dbReference>
<reference evidence="7" key="1">
    <citation type="submission" date="2017-02" db="EMBL/GenBank/DDBJ databases">
        <authorList>
            <person name="Tafer H."/>
            <person name="Lopandic K."/>
        </authorList>
    </citation>
    <scope>NUCLEOTIDE SEQUENCE [LARGE SCALE GENOMIC DNA]</scope>
    <source>
        <strain evidence="7">CBS 366.77</strain>
    </source>
</reference>
<dbReference type="InterPro" id="IPR006094">
    <property type="entry name" value="Oxid_FAD_bind_N"/>
</dbReference>
<comment type="similarity">
    <text evidence="1">Belongs to the oxygen-dependent FAD-linked oxidoreductase family.</text>
</comment>
<dbReference type="EMBL" id="MVGC01000495">
    <property type="protein sequence ID" value="RJE18772.1"/>
    <property type="molecule type" value="Genomic_DNA"/>
</dbReference>
<dbReference type="Gene3D" id="3.30.43.10">
    <property type="entry name" value="Uridine Diphospho-n-acetylenolpyruvylglucosamine Reductase, domain 2"/>
    <property type="match status" value="1"/>
</dbReference>
<dbReference type="InterPro" id="IPR036318">
    <property type="entry name" value="FAD-bd_PCMH-like_sf"/>
</dbReference>
<evidence type="ECO:0000256" key="3">
    <source>
        <dbReference type="ARBA" id="ARBA00022827"/>
    </source>
</evidence>